<evidence type="ECO:0008006" key="3">
    <source>
        <dbReference type="Google" id="ProtNLM"/>
    </source>
</evidence>
<proteinExistence type="predicted"/>
<evidence type="ECO:0000313" key="1">
    <source>
        <dbReference type="EMBL" id="GGR70850.1"/>
    </source>
</evidence>
<evidence type="ECO:0000313" key="2">
    <source>
        <dbReference type="Proteomes" id="UP000634308"/>
    </source>
</evidence>
<comment type="caution">
    <text evidence="1">The sequence shown here is derived from an EMBL/GenBank/DDBJ whole genome shotgun (WGS) entry which is preliminary data.</text>
</comment>
<dbReference type="RefSeq" id="WP_189066351.1">
    <property type="nucleotide sequence ID" value="NZ_BMQM01000034.1"/>
</dbReference>
<accession>A0ABQ2RY68</accession>
<name>A0ABQ2RY68_9DEIO</name>
<protein>
    <recommendedName>
        <fullName evidence="3">Transposase</fullName>
    </recommendedName>
</protein>
<gene>
    <name evidence="1" type="ORF">GCM10008959_35720</name>
</gene>
<dbReference type="Proteomes" id="UP000634308">
    <property type="component" value="Unassembled WGS sequence"/>
</dbReference>
<organism evidence="1 2">
    <name type="scientific">Deinococcus seoulensis</name>
    <dbReference type="NCBI Taxonomy" id="1837379"/>
    <lineage>
        <taxon>Bacteria</taxon>
        <taxon>Thermotogati</taxon>
        <taxon>Deinococcota</taxon>
        <taxon>Deinococci</taxon>
        <taxon>Deinococcales</taxon>
        <taxon>Deinococcaceae</taxon>
        <taxon>Deinococcus</taxon>
    </lineage>
</organism>
<sequence length="105" mass="11600">MILTTLAMGLVGGAAALTVTSRLFRRAARRGAPTAPAGATRRDGAQDVYWEARLLAACRGNHAALERRVNSKARQFPGLKRWQLMRLAYLELTERRPSGRSVPIR</sequence>
<reference evidence="2" key="1">
    <citation type="journal article" date="2019" name="Int. J. Syst. Evol. Microbiol.">
        <title>The Global Catalogue of Microorganisms (GCM) 10K type strain sequencing project: providing services to taxonomists for standard genome sequencing and annotation.</title>
        <authorList>
            <consortium name="The Broad Institute Genomics Platform"/>
            <consortium name="The Broad Institute Genome Sequencing Center for Infectious Disease"/>
            <person name="Wu L."/>
            <person name="Ma J."/>
        </authorList>
    </citation>
    <scope>NUCLEOTIDE SEQUENCE [LARGE SCALE GENOMIC DNA]</scope>
    <source>
        <strain evidence="2">JCM 31404</strain>
    </source>
</reference>
<dbReference type="EMBL" id="BMQM01000034">
    <property type="protein sequence ID" value="GGR70850.1"/>
    <property type="molecule type" value="Genomic_DNA"/>
</dbReference>
<keyword evidence="2" id="KW-1185">Reference proteome</keyword>